<comment type="caution">
    <text evidence="3">The sequence shown here is derived from an EMBL/GenBank/DDBJ whole genome shotgun (WGS) entry which is preliminary data.</text>
</comment>
<dbReference type="InterPro" id="IPR031961">
    <property type="entry name" value="DUF4780"/>
</dbReference>
<organism evidence="3 4">
    <name type="scientific">Euphydryas editha</name>
    <name type="common">Edith's checkerspot</name>
    <dbReference type="NCBI Taxonomy" id="104508"/>
    <lineage>
        <taxon>Eukaryota</taxon>
        <taxon>Metazoa</taxon>
        <taxon>Ecdysozoa</taxon>
        <taxon>Arthropoda</taxon>
        <taxon>Hexapoda</taxon>
        <taxon>Insecta</taxon>
        <taxon>Pterygota</taxon>
        <taxon>Neoptera</taxon>
        <taxon>Endopterygota</taxon>
        <taxon>Lepidoptera</taxon>
        <taxon>Glossata</taxon>
        <taxon>Ditrysia</taxon>
        <taxon>Papilionoidea</taxon>
        <taxon>Nymphalidae</taxon>
        <taxon>Nymphalinae</taxon>
        <taxon>Euphydryas</taxon>
    </lineage>
</organism>
<name>A0AAU9U3D5_EUPED</name>
<feature type="compositionally biased region" description="Basic and acidic residues" evidence="1">
    <location>
        <begin position="112"/>
        <end position="122"/>
    </location>
</feature>
<feature type="region of interest" description="Disordered" evidence="1">
    <location>
        <begin position="95"/>
        <end position="142"/>
    </location>
</feature>
<dbReference type="Proteomes" id="UP001153954">
    <property type="component" value="Unassembled WGS sequence"/>
</dbReference>
<dbReference type="EMBL" id="CAKOGL010000012">
    <property type="protein sequence ID" value="CAH2092642.1"/>
    <property type="molecule type" value="Genomic_DNA"/>
</dbReference>
<accession>A0AAU9U3D5</accession>
<evidence type="ECO:0000313" key="3">
    <source>
        <dbReference type="EMBL" id="CAH2092642.1"/>
    </source>
</evidence>
<protein>
    <recommendedName>
        <fullName evidence="2">DUF4780 domain-containing protein</fullName>
    </recommendedName>
</protein>
<dbReference type="AlphaFoldDB" id="A0AAU9U3D5"/>
<feature type="domain" description="DUF4780" evidence="2">
    <location>
        <begin position="169"/>
        <end position="314"/>
    </location>
</feature>
<evidence type="ECO:0000256" key="1">
    <source>
        <dbReference type="SAM" id="MobiDB-lite"/>
    </source>
</evidence>
<gene>
    <name evidence="3" type="ORF">EEDITHA_LOCUS8382</name>
</gene>
<dbReference type="Pfam" id="PF16012">
    <property type="entry name" value="DUF4780"/>
    <property type="match status" value="1"/>
</dbReference>
<sequence>MPTGGLSQHPPAFDLRSRSPYAGMTESWGVELIMSRGLVTLVMQHAPFGPDFTHKRWPRVVDCHADGVRVGGPTGELDRFTSHLSRAPNVAQDANHLDLYSRRSPAVSSKRPHLDETNSPRSDHKRPKLFNRPQPTSYADAAKSDPLVAVTSATTGHISALTAQLVQKGLEAKLMAAMLATEGGEGPAFRGKPVYDGGVLKLWCSNLSTLDWLKAAIEDIVLPNGERLVVRQMWEIPRRVRCGISIPGVQSDTKALGGILRFQNPWAEVDRWLLHALYYHDNDTFIVVSVPEELVPALMGHERRLAYMLGSVYLKFLGPTGKFTETAPLKVADREAAPRALTR</sequence>
<reference evidence="3" key="1">
    <citation type="submission" date="2022-03" db="EMBL/GenBank/DDBJ databases">
        <authorList>
            <person name="Tunstrom K."/>
        </authorList>
    </citation>
    <scope>NUCLEOTIDE SEQUENCE</scope>
</reference>
<evidence type="ECO:0000259" key="2">
    <source>
        <dbReference type="Pfam" id="PF16012"/>
    </source>
</evidence>
<proteinExistence type="predicted"/>
<evidence type="ECO:0000313" key="4">
    <source>
        <dbReference type="Proteomes" id="UP001153954"/>
    </source>
</evidence>
<keyword evidence="4" id="KW-1185">Reference proteome</keyword>